<name>A0A1H8HYL8_9RHOB</name>
<evidence type="ECO:0000313" key="1">
    <source>
        <dbReference type="EMBL" id="SEN61167.1"/>
    </source>
</evidence>
<dbReference type="PANTHER" id="PTHR12042:SF21">
    <property type="entry name" value="ALPHA1,4-GALACTOSYLTRANSFERASE 1-RELATED"/>
    <property type="match status" value="1"/>
</dbReference>
<sequence>MAELASFWVGDRLGPIEIASLRSFLRQGDHVTVYSPAPMEGLPEGVLWRDASEIMPCDRIIRHRRTQSPALHSDLFRYQLLAKTDQIWVDLDMIALRPFEFGSEWVFGHETPQEVNGAVLHLPRQSETLRKLLLLTPETRGLPPFLTGMRRAKYWLRSFGRGLPLDRWPWGGIGPRALTYYLKQTGEMSHALPVSAFYFVPMQEAARFVEPGGIRRADLPQDAWAVHLWGKQLRQAMAAYHSGQVPRGSFLDLALREEL</sequence>
<gene>
    <name evidence="1" type="ORF">SAMN04489859_10119</name>
</gene>
<reference evidence="1 2" key="1">
    <citation type="submission" date="2016-10" db="EMBL/GenBank/DDBJ databases">
        <authorList>
            <person name="de Groot N.N."/>
        </authorList>
    </citation>
    <scope>NUCLEOTIDE SEQUENCE [LARGE SCALE GENOMIC DNA]</scope>
    <source>
        <strain evidence="1 2">DSM 8512</strain>
    </source>
</reference>
<dbReference type="AlphaFoldDB" id="A0A1H8HYL8"/>
<dbReference type="STRING" id="34002.SAMN04489859_10119"/>
<dbReference type="Proteomes" id="UP000199054">
    <property type="component" value="Unassembled WGS sequence"/>
</dbReference>
<accession>A0A1H8HYL8</accession>
<dbReference type="EMBL" id="FODE01000011">
    <property type="protein sequence ID" value="SEN61167.1"/>
    <property type="molecule type" value="Genomic_DNA"/>
</dbReference>
<keyword evidence="2" id="KW-1185">Reference proteome</keyword>
<dbReference type="GO" id="GO:0016758">
    <property type="term" value="F:hexosyltransferase activity"/>
    <property type="evidence" value="ECO:0007669"/>
    <property type="project" value="TreeGrafter"/>
</dbReference>
<dbReference type="OrthoDB" id="5354021at2"/>
<evidence type="ECO:0008006" key="3">
    <source>
        <dbReference type="Google" id="ProtNLM"/>
    </source>
</evidence>
<dbReference type="RefSeq" id="WP_090611657.1">
    <property type="nucleotide sequence ID" value="NZ_CP067124.1"/>
</dbReference>
<protein>
    <recommendedName>
        <fullName evidence="3">Alpha 1,4-glycosyltransferase conserved region</fullName>
    </recommendedName>
</protein>
<dbReference type="InterPro" id="IPR051981">
    <property type="entry name" value="Glycosyltransf_32"/>
</dbReference>
<dbReference type="PANTHER" id="PTHR12042">
    <property type="entry name" value="LACTOSYLCERAMIDE 4-ALPHA-GALACTOSYLTRANSFERASE ALPHA- 1,4-GALACTOSYLTRANSFERASE"/>
    <property type="match status" value="1"/>
</dbReference>
<dbReference type="GO" id="GO:0016020">
    <property type="term" value="C:membrane"/>
    <property type="evidence" value="ECO:0007669"/>
    <property type="project" value="GOC"/>
</dbReference>
<evidence type="ECO:0000313" key="2">
    <source>
        <dbReference type="Proteomes" id="UP000199054"/>
    </source>
</evidence>
<organism evidence="1 2">
    <name type="scientific">Paracoccus alcaliphilus</name>
    <dbReference type="NCBI Taxonomy" id="34002"/>
    <lineage>
        <taxon>Bacteria</taxon>
        <taxon>Pseudomonadati</taxon>
        <taxon>Pseudomonadota</taxon>
        <taxon>Alphaproteobacteria</taxon>
        <taxon>Rhodobacterales</taxon>
        <taxon>Paracoccaceae</taxon>
        <taxon>Paracoccus</taxon>
    </lineage>
</organism>
<proteinExistence type="predicted"/>
<dbReference type="Gene3D" id="3.90.550.20">
    <property type="match status" value="1"/>
</dbReference>
<dbReference type="GO" id="GO:0006688">
    <property type="term" value="P:glycosphingolipid biosynthetic process"/>
    <property type="evidence" value="ECO:0007669"/>
    <property type="project" value="TreeGrafter"/>
</dbReference>